<dbReference type="AlphaFoldDB" id="F6D3E0"/>
<evidence type="ECO:0000313" key="2">
    <source>
        <dbReference type="Proteomes" id="UP000009231"/>
    </source>
</evidence>
<dbReference type="InterPro" id="IPR014729">
    <property type="entry name" value="Rossmann-like_a/b/a_fold"/>
</dbReference>
<dbReference type="eggNOG" id="arCOG06458">
    <property type="taxonomic scope" value="Archaea"/>
</dbReference>
<dbReference type="RefSeq" id="WP_013826231.1">
    <property type="nucleotide sequence ID" value="NC_015574.1"/>
</dbReference>
<dbReference type="KEGG" id="mew:MSWAN_1721"/>
<reference evidence="1 2" key="1">
    <citation type="journal article" date="2014" name="Int. J. Syst. Evol. Microbiol.">
        <title>Methanobacterium paludis sp. nov. and a novel strain of Methanobacterium lacus isolated from northern peatlands.</title>
        <authorList>
            <person name="Cadillo-Quiroz H."/>
            <person name="Brauer S.L."/>
            <person name="Goodson N."/>
            <person name="Yavitt J.B."/>
            <person name="Zinder S.H."/>
        </authorList>
    </citation>
    <scope>NUCLEOTIDE SEQUENCE [LARGE SCALE GENOMIC DNA]</scope>
    <source>
        <strain evidence="2">DSM 25820 / JCM 18151 / SWAN1</strain>
    </source>
</reference>
<gene>
    <name evidence="1" type="ordered locus">MSWAN_1721</name>
</gene>
<sequence>MNTETAEFLHKIGVDTRFVSILDEYVFINNLKFSRFSRRKEELFLRKFPYYKVIRSKLFQKICTRASRVLKNVIQPRDKIFLLKDQNCFNFTLYAVLESYTRKYGIELIFGDCLEDATGSGADSIALPITLDDEAESIIELMLNGAKIKPLSFDEEFGILKVICPIVNVPRPWIISWLEKYGLECTYENKASFSKDLIHFLEEFIPDVKENMLKSAKFVYEVE</sequence>
<dbReference type="EMBL" id="CP002772">
    <property type="protein sequence ID" value="AEG18732.1"/>
    <property type="molecule type" value="Genomic_DNA"/>
</dbReference>
<dbReference type="Proteomes" id="UP000009231">
    <property type="component" value="Chromosome"/>
</dbReference>
<name>F6D3E0_METPW</name>
<proteinExistence type="predicted"/>
<dbReference type="GeneID" id="10669231"/>
<dbReference type="OrthoDB" id="33422at2157"/>
<dbReference type="Gene3D" id="3.40.50.620">
    <property type="entry name" value="HUPs"/>
    <property type="match status" value="1"/>
</dbReference>
<keyword evidence="2" id="KW-1185">Reference proteome</keyword>
<protein>
    <submittedName>
        <fullName evidence="1">Atpase implicated in cell cycle control</fullName>
    </submittedName>
</protein>
<organism evidence="1 2">
    <name type="scientific">Methanobacterium paludis (strain DSM 25820 / JCM 18151 / SWAN1)</name>
    <dbReference type="NCBI Taxonomy" id="868131"/>
    <lineage>
        <taxon>Archaea</taxon>
        <taxon>Methanobacteriati</taxon>
        <taxon>Methanobacteriota</taxon>
        <taxon>Methanomada group</taxon>
        <taxon>Methanobacteria</taxon>
        <taxon>Methanobacteriales</taxon>
        <taxon>Methanobacteriaceae</taxon>
        <taxon>Methanobacterium</taxon>
    </lineage>
</organism>
<accession>F6D3E0</accession>
<evidence type="ECO:0000313" key="1">
    <source>
        <dbReference type="EMBL" id="AEG18732.1"/>
    </source>
</evidence>
<dbReference type="SUPFAM" id="SSF52402">
    <property type="entry name" value="Adenine nucleotide alpha hydrolases-like"/>
    <property type="match status" value="1"/>
</dbReference>
<dbReference type="HOGENOM" id="CLU_1217599_0_0_2"/>